<evidence type="ECO:0000256" key="5">
    <source>
        <dbReference type="ARBA" id="ARBA00033748"/>
    </source>
</evidence>
<dbReference type="Gene3D" id="3.20.20.30">
    <property type="entry name" value="Luciferase-like domain"/>
    <property type="match status" value="1"/>
</dbReference>
<keyword evidence="4 8" id="KW-0503">Monooxygenase</keyword>
<feature type="binding site" evidence="6">
    <location>
        <position position="56"/>
    </location>
    <ligand>
        <name>FMN</name>
        <dbReference type="ChEBI" id="CHEBI:58210"/>
    </ligand>
</feature>
<keyword evidence="2 6" id="KW-0288">FMN</keyword>
<dbReference type="AlphaFoldDB" id="A0A919U045"/>
<sequence>MSARQMRLGAYHTVSGHHAAAWRVSTQVNDTESLAQHQAAARAAQDGLLHFLLATDVLGEQGDPVSPGFQPRLEPAVLLAALAASTEHIGLVGSFSTTFSGPFQLARQLSSLDHVSGGRAGWNVVTSFRAGAGDGFGSSDLPDHVERYAKAHDVVEAALALWDAWEPDAVVRDRRTATYVDPDRVHRTEHTSRFHEVRGVLPASRSPQGRPVLFQGGGSDAGLALAARHADVVLTSQDHLPDARRLYRDVKERVAHEGRDPDGVLVLPGVITVIGSSRSQAQDVHDRLLEQVDDDQARRRLSGILGWDTSALPYDAPVEPAPATTEGNRARARLLHARAVRDGLSIGQLARVTAATRGHLLLVGTAQDVADELLAWHADEAADGFLVGPAVMPSGLRRFVRDVVPLLQRAGVFRTSREGRTLREQLALPPLGTPRP</sequence>
<dbReference type="RefSeq" id="WP_203748901.1">
    <property type="nucleotide sequence ID" value="NZ_BONK01000002.1"/>
</dbReference>
<dbReference type="SUPFAM" id="SSF51679">
    <property type="entry name" value="Bacterial luciferase-like"/>
    <property type="match status" value="1"/>
</dbReference>
<dbReference type="NCBIfam" id="TIGR03860">
    <property type="entry name" value="FMN_nitrolo"/>
    <property type="match status" value="1"/>
</dbReference>
<reference evidence="8" key="1">
    <citation type="submission" date="2021-01" db="EMBL/GenBank/DDBJ databases">
        <title>Whole genome shotgun sequence of Cellulomonas chitinilytica NBRC 110799.</title>
        <authorList>
            <person name="Komaki H."/>
            <person name="Tamura T."/>
        </authorList>
    </citation>
    <scope>NUCLEOTIDE SEQUENCE</scope>
    <source>
        <strain evidence="8">NBRC 110799</strain>
    </source>
</reference>
<dbReference type="GO" id="GO:0004497">
    <property type="term" value="F:monooxygenase activity"/>
    <property type="evidence" value="ECO:0007669"/>
    <property type="project" value="UniProtKB-KW"/>
</dbReference>
<evidence type="ECO:0000313" key="9">
    <source>
        <dbReference type="Proteomes" id="UP000632740"/>
    </source>
</evidence>
<protein>
    <submittedName>
        <fullName evidence="8">Monooxygenase</fullName>
    </submittedName>
</protein>
<comment type="similarity">
    <text evidence="5">Belongs to the NtaA/SnaA/DszA monooxygenase family.</text>
</comment>
<dbReference type="GO" id="GO:0016705">
    <property type="term" value="F:oxidoreductase activity, acting on paired donors, with incorporation or reduction of molecular oxygen"/>
    <property type="evidence" value="ECO:0007669"/>
    <property type="project" value="InterPro"/>
</dbReference>
<dbReference type="PANTHER" id="PTHR30011:SF16">
    <property type="entry name" value="C2H2 FINGER DOMAIN TRANSCRIPTION FACTOR (EUROFUNG)-RELATED"/>
    <property type="match status" value="1"/>
</dbReference>
<keyword evidence="1 6" id="KW-0285">Flavoprotein</keyword>
<gene>
    <name evidence="8" type="ORF">Cch01nite_08000</name>
</gene>
<evidence type="ECO:0000256" key="4">
    <source>
        <dbReference type="ARBA" id="ARBA00023033"/>
    </source>
</evidence>
<evidence type="ECO:0000256" key="6">
    <source>
        <dbReference type="PIRSR" id="PIRSR000337-1"/>
    </source>
</evidence>
<feature type="domain" description="Luciferase-like" evidence="7">
    <location>
        <begin position="19"/>
        <end position="378"/>
    </location>
</feature>
<evidence type="ECO:0000259" key="7">
    <source>
        <dbReference type="Pfam" id="PF00296"/>
    </source>
</evidence>
<dbReference type="InterPro" id="IPR011251">
    <property type="entry name" value="Luciferase-like_dom"/>
</dbReference>
<proteinExistence type="inferred from homology"/>
<keyword evidence="9" id="KW-1185">Reference proteome</keyword>
<keyword evidence="3" id="KW-0560">Oxidoreductase</keyword>
<accession>A0A919U045</accession>
<dbReference type="InterPro" id="IPR036661">
    <property type="entry name" value="Luciferase-like_sf"/>
</dbReference>
<evidence type="ECO:0000256" key="3">
    <source>
        <dbReference type="ARBA" id="ARBA00023002"/>
    </source>
</evidence>
<evidence type="ECO:0000313" key="8">
    <source>
        <dbReference type="EMBL" id="GIG20076.1"/>
    </source>
</evidence>
<dbReference type="InterPro" id="IPR051260">
    <property type="entry name" value="Diverse_substr_monoxygenases"/>
</dbReference>
<comment type="caution">
    <text evidence="8">The sequence shown here is derived from an EMBL/GenBank/DDBJ whole genome shotgun (WGS) entry which is preliminary data.</text>
</comment>
<dbReference type="InterPro" id="IPR016215">
    <property type="entry name" value="NTA_MOA"/>
</dbReference>
<name>A0A919U045_9CELL</name>
<feature type="binding site" evidence="6">
    <location>
        <position position="144"/>
    </location>
    <ligand>
        <name>FMN</name>
        <dbReference type="ChEBI" id="CHEBI:58210"/>
    </ligand>
</feature>
<feature type="binding site" evidence="6">
    <location>
        <position position="148"/>
    </location>
    <ligand>
        <name>FMN</name>
        <dbReference type="ChEBI" id="CHEBI:58210"/>
    </ligand>
</feature>
<dbReference type="Proteomes" id="UP000632740">
    <property type="component" value="Unassembled WGS sequence"/>
</dbReference>
<dbReference type="PANTHER" id="PTHR30011">
    <property type="entry name" value="ALKANESULFONATE MONOOXYGENASE-RELATED"/>
    <property type="match status" value="1"/>
</dbReference>
<dbReference type="Pfam" id="PF00296">
    <property type="entry name" value="Bac_luciferase"/>
    <property type="match status" value="1"/>
</dbReference>
<organism evidence="8 9">
    <name type="scientific">Cellulomonas chitinilytica</name>
    <dbReference type="NCBI Taxonomy" id="398759"/>
    <lineage>
        <taxon>Bacteria</taxon>
        <taxon>Bacillati</taxon>
        <taxon>Actinomycetota</taxon>
        <taxon>Actinomycetes</taxon>
        <taxon>Micrococcales</taxon>
        <taxon>Cellulomonadaceae</taxon>
        <taxon>Cellulomonas</taxon>
    </lineage>
</organism>
<evidence type="ECO:0000256" key="1">
    <source>
        <dbReference type="ARBA" id="ARBA00022630"/>
    </source>
</evidence>
<dbReference type="EMBL" id="BONK01000002">
    <property type="protein sequence ID" value="GIG20076.1"/>
    <property type="molecule type" value="Genomic_DNA"/>
</dbReference>
<dbReference type="PIRSF" id="PIRSF000337">
    <property type="entry name" value="NTA_MOA"/>
    <property type="match status" value="1"/>
</dbReference>
<feature type="binding site" evidence="6">
    <location>
        <position position="219"/>
    </location>
    <ligand>
        <name>FMN</name>
        <dbReference type="ChEBI" id="CHEBI:58210"/>
    </ligand>
</feature>
<evidence type="ECO:0000256" key="2">
    <source>
        <dbReference type="ARBA" id="ARBA00022643"/>
    </source>
</evidence>